<dbReference type="InterPro" id="IPR018509">
    <property type="entry name" value="DHquinase_II_CS"/>
</dbReference>
<comment type="catalytic activity">
    <reaction evidence="1 7">
        <text>3-dehydroquinate = 3-dehydroshikimate + H2O</text>
        <dbReference type="Rhea" id="RHEA:21096"/>
        <dbReference type="ChEBI" id="CHEBI:15377"/>
        <dbReference type="ChEBI" id="CHEBI:16630"/>
        <dbReference type="ChEBI" id="CHEBI:32364"/>
        <dbReference type="EC" id="4.2.1.10"/>
    </reaction>
</comment>
<feature type="binding site" evidence="7 9">
    <location>
        <position position="111"/>
    </location>
    <ligand>
        <name>substrate</name>
    </ligand>
</feature>
<proteinExistence type="inferred from homology"/>
<keyword evidence="6 7" id="KW-0456">Lyase</keyword>
<dbReference type="EMBL" id="JAUNQW010000019">
    <property type="protein sequence ID" value="MDO5457637.1"/>
    <property type="molecule type" value="Genomic_DNA"/>
</dbReference>
<dbReference type="NCBIfam" id="NF003805">
    <property type="entry name" value="PRK05395.1-2"/>
    <property type="match status" value="1"/>
</dbReference>
<evidence type="ECO:0000256" key="10">
    <source>
        <dbReference type="PIRSR" id="PIRSR001399-3"/>
    </source>
</evidence>
<dbReference type="EC" id="4.2.1.10" evidence="5 7"/>
<dbReference type="GO" id="GO:0008652">
    <property type="term" value="P:amino acid biosynthetic process"/>
    <property type="evidence" value="ECO:0007669"/>
    <property type="project" value="UniProtKB-KW"/>
</dbReference>
<gene>
    <name evidence="7 11" type="primary">aroQ</name>
    <name evidence="11" type="ORF">Q4F26_04750</name>
</gene>
<comment type="subunit">
    <text evidence="4 7">Homododecamer.</text>
</comment>
<dbReference type="PROSITE" id="PS01029">
    <property type="entry name" value="DEHYDROQUINASE_II"/>
    <property type="match status" value="1"/>
</dbReference>
<dbReference type="InterPro" id="IPR001874">
    <property type="entry name" value="DHquinase_II"/>
</dbReference>
<evidence type="ECO:0000313" key="12">
    <source>
        <dbReference type="Proteomes" id="UP001171751"/>
    </source>
</evidence>
<dbReference type="SUPFAM" id="SSF52304">
    <property type="entry name" value="Type II 3-dehydroquinate dehydratase"/>
    <property type="match status" value="1"/>
</dbReference>
<feature type="binding site" evidence="7 9">
    <location>
        <position position="74"/>
    </location>
    <ligand>
        <name>substrate</name>
    </ligand>
</feature>
<dbReference type="Pfam" id="PF01220">
    <property type="entry name" value="DHquinase_II"/>
    <property type="match status" value="1"/>
</dbReference>
<evidence type="ECO:0000256" key="8">
    <source>
        <dbReference type="PIRSR" id="PIRSR001399-1"/>
    </source>
</evidence>
<dbReference type="PANTHER" id="PTHR21272">
    <property type="entry name" value="CATABOLIC 3-DEHYDROQUINASE"/>
    <property type="match status" value="1"/>
</dbReference>
<comment type="function">
    <text evidence="7">Catalyzes a trans-dehydration via an enolate intermediate.</text>
</comment>
<dbReference type="NCBIfam" id="NF003807">
    <property type="entry name" value="PRK05395.1-4"/>
    <property type="match status" value="1"/>
</dbReference>
<dbReference type="Gene3D" id="3.40.50.9100">
    <property type="entry name" value="Dehydroquinase, class II"/>
    <property type="match status" value="1"/>
</dbReference>
<feature type="active site" description="Proton acceptor" evidence="7 8">
    <location>
        <position position="22"/>
    </location>
</feature>
<dbReference type="NCBIfam" id="NF003806">
    <property type="entry name" value="PRK05395.1-3"/>
    <property type="match status" value="1"/>
</dbReference>
<reference evidence="11" key="1">
    <citation type="submission" date="2023-07" db="EMBL/GenBank/DDBJ databases">
        <title>Between Cages and Wild: Unraveling the Impact of Captivity on Animal Microbiomes and Antimicrobial Resistance.</title>
        <authorList>
            <person name="Schmartz G.P."/>
            <person name="Rehner J."/>
            <person name="Schuff M.J."/>
            <person name="Becker S.L."/>
            <person name="Kravczyk M."/>
            <person name="Gurevich A."/>
            <person name="Francke R."/>
            <person name="Mueller R."/>
            <person name="Keller V."/>
            <person name="Keller A."/>
        </authorList>
    </citation>
    <scope>NUCLEOTIDE SEQUENCE</scope>
    <source>
        <strain evidence="11">S39M_St_73</strain>
    </source>
</reference>
<evidence type="ECO:0000313" key="11">
    <source>
        <dbReference type="EMBL" id="MDO5457637.1"/>
    </source>
</evidence>
<organism evidence="11 12">
    <name type="scientific">Atopococcus tabaci</name>
    <dbReference type="NCBI Taxonomy" id="269774"/>
    <lineage>
        <taxon>Bacteria</taxon>
        <taxon>Bacillati</taxon>
        <taxon>Bacillota</taxon>
        <taxon>Bacilli</taxon>
        <taxon>Lactobacillales</taxon>
        <taxon>Carnobacteriaceae</taxon>
        <taxon>Atopococcus</taxon>
    </lineage>
</organism>
<feature type="binding site" evidence="7 9">
    <location>
        <position position="87"/>
    </location>
    <ligand>
        <name>substrate</name>
    </ligand>
</feature>
<dbReference type="NCBIfam" id="TIGR01088">
    <property type="entry name" value="aroQ"/>
    <property type="match status" value="1"/>
</dbReference>
<evidence type="ECO:0000256" key="3">
    <source>
        <dbReference type="ARBA" id="ARBA00011037"/>
    </source>
</evidence>
<evidence type="ECO:0000256" key="6">
    <source>
        <dbReference type="ARBA" id="ARBA00023239"/>
    </source>
</evidence>
<dbReference type="GO" id="GO:0019631">
    <property type="term" value="P:quinate catabolic process"/>
    <property type="evidence" value="ECO:0007669"/>
    <property type="project" value="TreeGrafter"/>
</dbReference>
<keyword evidence="12" id="KW-1185">Reference proteome</keyword>
<dbReference type="PIRSF" id="PIRSF001399">
    <property type="entry name" value="DHquinase_II"/>
    <property type="match status" value="1"/>
</dbReference>
<protein>
    <recommendedName>
        <fullName evidence="5 7">3-dehydroquinate dehydratase</fullName>
        <shortName evidence="7">3-dehydroquinase</shortName>
        <ecNumber evidence="5 7">4.2.1.10</ecNumber>
    </recommendedName>
    <alternativeName>
        <fullName evidence="7">Type II DHQase</fullName>
    </alternativeName>
</protein>
<feature type="active site" description="Proton donor" evidence="7 8">
    <location>
        <position position="100"/>
    </location>
</feature>
<feature type="binding site" evidence="7 9">
    <location>
        <position position="80"/>
    </location>
    <ligand>
        <name>substrate</name>
    </ligand>
</feature>
<comment type="similarity">
    <text evidence="3 7">Belongs to the type-II 3-dehydroquinase family.</text>
</comment>
<comment type="pathway">
    <text evidence="2 7">Metabolic intermediate biosynthesis; chorismate biosynthesis; chorismate from D-erythrose 4-phosphate and phosphoenolpyruvate: step 3/7.</text>
</comment>
<dbReference type="PANTHER" id="PTHR21272:SF3">
    <property type="entry name" value="CATABOLIC 3-DEHYDROQUINASE"/>
    <property type="match status" value="1"/>
</dbReference>
<dbReference type="CDD" id="cd00466">
    <property type="entry name" value="DHQase_II"/>
    <property type="match status" value="1"/>
</dbReference>
<feature type="site" description="Transition state stabilizer" evidence="7 10">
    <location>
        <position position="17"/>
    </location>
</feature>
<dbReference type="Proteomes" id="UP001171751">
    <property type="component" value="Unassembled WGS sequence"/>
</dbReference>
<dbReference type="HAMAP" id="MF_00169">
    <property type="entry name" value="AroQ"/>
    <property type="match status" value="1"/>
</dbReference>
<dbReference type="GO" id="GO:0003855">
    <property type="term" value="F:3-dehydroquinate dehydratase activity"/>
    <property type="evidence" value="ECO:0007669"/>
    <property type="project" value="UniProtKB-UniRule"/>
</dbReference>
<dbReference type="InterPro" id="IPR036441">
    <property type="entry name" value="DHquinase_II_sf"/>
</dbReference>
<keyword evidence="7" id="KW-0057">Aromatic amino acid biosynthesis</keyword>
<evidence type="ECO:0000256" key="7">
    <source>
        <dbReference type="HAMAP-Rule" id="MF_00169"/>
    </source>
</evidence>
<dbReference type="GO" id="GO:0009423">
    <property type="term" value="P:chorismate biosynthetic process"/>
    <property type="evidence" value="ECO:0007669"/>
    <property type="project" value="UniProtKB-UniRule"/>
</dbReference>
<feature type="binding site" evidence="7 9">
    <location>
        <begin position="101"/>
        <end position="102"/>
    </location>
    <ligand>
        <name>substrate</name>
    </ligand>
</feature>
<evidence type="ECO:0000256" key="1">
    <source>
        <dbReference type="ARBA" id="ARBA00001864"/>
    </source>
</evidence>
<comment type="caution">
    <text evidence="11">The sequence shown here is derived from an EMBL/GenBank/DDBJ whole genome shotgun (WGS) entry which is preliminary data.</text>
</comment>
<dbReference type="GO" id="GO:0009073">
    <property type="term" value="P:aromatic amino acid family biosynthetic process"/>
    <property type="evidence" value="ECO:0007669"/>
    <property type="project" value="UniProtKB-KW"/>
</dbReference>
<keyword evidence="7" id="KW-0028">Amino-acid biosynthesis</keyword>
<name>A0AA43ZSV8_9LACT</name>
<accession>A0AA43ZSV8</accession>
<sequence length="143" mass="15902">MKIAIIHGPNLNFLGIREPEIYGSQTLETINSILEDYGKEKNLDLTFFQSNSEGAVIDFIQKCHRDRVEGIVINPAAYTHYSYAIHDALKSVDIPAVEVHLSNINTREDFRKESVTASACIGQIAGFGSQSYLLGLEALLMTR</sequence>
<evidence type="ECO:0000256" key="9">
    <source>
        <dbReference type="PIRSR" id="PIRSR001399-2"/>
    </source>
</evidence>
<evidence type="ECO:0000256" key="5">
    <source>
        <dbReference type="ARBA" id="ARBA00012060"/>
    </source>
</evidence>
<evidence type="ECO:0000256" key="4">
    <source>
        <dbReference type="ARBA" id="ARBA00011193"/>
    </source>
</evidence>
<evidence type="ECO:0000256" key="2">
    <source>
        <dbReference type="ARBA" id="ARBA00004902"/>
    </source>
</evidence>
<dbReference type="AlphaFoldDB" id="A0AA43ZSV8"/>